<evidence type="ECO:0000313" key="11">
    <source>
        <dbReference type="Proteomes" id="UP000029381"/>
    </source>
</evidence>
<dbReference type="Gene3D" id="1.20.120.920">
    <property type="entry name" value="CRISPR-associated endonuclease Cas1, C-terminal domain"/>
    <property type="match status" value="1"/>
</dbReference>
<dbReference type="PANTHER" id="PTHR34353">
    <property type="entry name" value="CRISPR-ASSOCIATED ENDONUCLEASE CAS1 1"/>
    <property type="match status" value="1"/>
</dbReference>
<dbReference type="GO" id="GO:0016787">
    <property type="term" value="F:hydrolase activity"/>
    <property type="evidence" value="ECO:0007669"/>
    <property type="project" value="UniProtKB-KW"/>
</dbReference>
<dbReference type="AlphaFoldDB" id="A0A091C8K0"/>
<evidence type="ECO:0000256" key="2">
    <source>
        <dbReference type="ARBA" id="ARBA00022723"/>
    </source>
</evidence>
<proteinExistence type="predicted"/>
<dbReference type="GO" id="GO:0003677">
    <property type="term" value="F:DNA binding"/>
    <property type="evidence" value="ECO:0007669"/>
    <property type="project" value="UniProtKB-KW"/>
</dbReference>
<evidence type="ECO:0000256" key="5">
    <source>
        <dbReference type="ARBA" id="ARBA00022842"/>
    </source>
</evidence>
<dbReference type="GO" id="GO:0043571">
    <property type="term" value="P:maintenance of CRISPR repeat elements"/>
    <property type="evidence" value="ECO:0007669"/>
    <property type="project" value="InterPro"/>
</dbReference>
<comment type="subunit">
    <text evidence="9">Homodimer, forms a heterotetramer with a Cas2 homodimer.</text>
</comment>
<dbReference type="InterPro" id="IPR050646">
    <property type="entry name" value="Cas1"/>
</dbReference>
<dbReference type="Proteomes" id="UP000029381">
    <property type="component" value="Unassembled WGS sequence"/>
</dbReference>
<dbReference type="PATRIC" id="fig|1302648.3.peg.412"/>
<dbReference type="InterPro" id="IPR002729">
    <property type="entry name" value="CRISPR-assoc_Cas1"/>
</dbReference>
<evidence type="ECO:0000313" key="10">
    <source>
        <dbReference type="EMBL" id="KFN92532.1"/>
    </source>
</evidence>
<dbReference type="NCBIfam" id="TIGR03639">
    <property type="entry name" value="cas1_NMENI"/>
    <property type="match status" value="1"/>
</dbReference>
<accession>A0A091C8K0</accession>
<reference evidence="10 11" key="1">
    <citation type="submission" date="2014-08" db="EMBL/GenBank/DDBJ databases">
        <title>Genome sequence of Tetragenococcus muriaticus.</title>
        <authorList>
            <person name="Chuea-nongthon C."/>
            <person name="Rodtong S."/>
            <person name="Yongsawatdigul J."/>
            <person name="Steele J.L."/>
            <person name="Liu X.-y."/>
            <person name="Speers J."/>
            <person name="Glasner J.D."/>
            <person name="Neeno-Eckwall E.C."/>
        </authorList>
    </citation>
    <scope>NUCLEOTIDE SEQUENCE [LARGE SCALE GENOMIC DNA]</scope>
    <source>
        <strain evidence="10 11">3MR10-3</strain>
    </source>
</reference>
<keyword evidence="7" id="KW-0238">DNA-binding</keyword>
<dbReference type="PANTHER" id="PTHR34353:SF2">
    <property type="entry name" value="CRISPR-ASSOCIATED ENDONUCLEASE CAS1 1"/>
    <property type="match status" value="1"/>
</dbReference>
<dbReference type="GO" id="GO:0004520">
    <property type="term" value="F:DNA endonuclease activity"/>
    <property type="evidence" value="ECO:0007669"/>
    <property type="project" value="InterPro"/>
</dbReference>
<dbReference type="GO" id="GO:0046872">
    <property type="term" value="F:metal ion binding"/>
    <property type="evidence" value="ECO:0007669"/>
    <property type="project" value="UniProtKB-KW"/>
</dbReference>
<keyword evidence="1" id="KW-0540">Nuclease</keyword>
<dbReference type="RefSeq" id="WP_197052260.1">
    <property type="nucleotide sequence ID" value="NZ_JPVT01000043.1"/>
</dbReference>
<keyword evidence="11" id="KW-1185">Reference proteome</keyword>
<dbReference type="Pfam" id="PF01867">
    <property type="entry name" value="Cas_Cas1"/>
    <property type="match status" value="1"/>
</dbReference>
<keyword evidence="6" id="KW-0051">Antiviral defense</keyword>
<dbReference type="GO" id="GO:0051607">
    <property type="term" value="P:defense response to virus"/>
    <property type="evidence" value="ECO:0007669"/>
    <property type="project" value="UniProtKB-KW"/>
</dbReference>
<protein>
    <submittedName>
        <fullName evidence="10">CRISPR-associated Cas1 family helicase</fullName>
    </submittedName>
</protein>
<evidence type="ECO:0000256" key="8">
    <source>
        <dbReference type="ARBA" id="ARBA00023211"/>
    </source>
</evidence>
<keyword evidence="2" id="KW-0479">Metal-binding</keyword>
<gene>
    <name evidence="10" type="ORF">TMU3MR103_0426</name>
</gene>
<keyword evidence="5" id="KW-0460">Magnesium</keyword>
<comment type="caution">
    <text evidence="10">The sequence shown here is derived from an EMBL/GenBank/DDBJ whole genome shotgun (WGS) entry which is preliminary data.</text>
</comment>
<evidence type="ECO:0000256" key="3">
    <source>
        <dbReference type="ARBA" id="ARBA00022759"/>
    </source>
</evidence>
<evidence type="ECO:0000256" key="4">
    <source>
        <dbReference type="ARBA" id="ARBA00022801"/>
    </source>
</evidence>
<keyword evidence="8" id="KW-0464">Manganese</keyword>
<keyword evidence="4" id="KW-0378">Hydrolase</keyword>
<name>A0A091C8K0_9ENTE</name>
<dbReference type="InterPro" id="IPR042206">
    <property type="entry name" value="CRISPR-assoc_Cas1_C"/>
</dbReference>
<dbReference type="EMBL" id="JPVT01000043">
    <property type="protein sequence ID" value="KFN92532.1"/>
    <property type="molecule type" value="Genomic_DNA"/>
</dbReference>
<keyword evidence="3" id="KW-0255">Endonuclease</keyword>
<evidence type="ECO:0000256" key="9">
    <source>
        <dbReference type="ARBA" id="ARBA00038592"/>
    </source>
</evidence>
<evidence type="ECO:0000256" key="1">
    <source>
        <dbReference type="ARBA" id="ARBA00022722"/>
    </source>
</evidence>
<evidence type="ECO:0000256" key="7">
    <source>
        <dbReference type="ARBA" id="ARBA00023125"/>
    </source>
</evidence>
<organism evidence="10 11">
    <name type="scientific">Tetragenococcus muriaticus 3MR10-3</name>
    <dbReference type="NCBI Taxonomy" id="1302648"/>
    <lineage>
        <taxon>Bacteria</taxon>
        <taxon>Bacillati</taxon>
        <taxon>Bacillota</taxon>
        <taxon>Bacilli</taxon>
        <taxon>Lactobacillales</taxon>
        <taxon>Enterococcaceae</taxon>
        <taxon>Tetragenococcus</taxon>
    </lineage>
</organism>
<dbReference type="InterPro" id="IPR019855">
    <property type="entry name" value="CRISPR-assoc_Cas1_NMENI"/>
</dbReference>
<evidence type="ECO:0000256" key="6">
    <source>
        <dbReference type="ARBA" id="ARBA00023118"/>
    </source>
</evidence>
<sequence>MWRKIVIGKINNQATNLQLTTENNEMAKMLTLASKQVDEGDTTNREAYVARRYFTTLFGANFKRGRYDDAINASLNYGYALIRAMIRREIAIHGLEASVGIHHRSNENAFNLSDDLIEVFRPFVDSYVYEKVFNEGILTLELEQKSFY</sequence>